<evidence type="ECO:0000313" key="1">
    <source>
        <dbReference type="EMBL" id="PSK91518.1"/>
    </source>
</evidence>
<keyword evidence="2" id="KW-1185">Reference proteome</keyword>
<protein>
    <submittedName>
        <fullName evidence="1">Uncharacterized protein</fullName>
    </submittedName>
</protein>
<dbReference type="RefSeq" id="WP_106523417.1">
    <property type="nucleotide sequence ID" value="NZ_PYGD01000005.1"/>
</dbReference>
<dbReference type="EMBL" id="PYGD01000005">
    <property type="protein sequence ID" value="PSK91518.1"/>
    <property type="molecule type" value="Genomic_DNA"/>
</dbReference>
<dbReference type="InterPro" id="IPR058238">
    <property type="entry name" value="Lant_leader_dom"/>
</dbReference>
<evidence type="ECO:0000313" key="2">
    <source>
        <dbReference type="Proteomes" id="UP000240572"/>
    </source>
</evidence>
<organism evidence="1 2">
    <name type="scientific">Taibaiella chishuiensis</name>
    <dbReference type="NCBI Taxonomy" id="1434707"/>
    <lineage>
        <taxon>Bacteria</taxon>
        <taxon>Pseudomonadati</taxon>
        <taxon>Bacteroidota</taxon>
        <taxon>Chitinophagia</taxon>
        <taxon>Chitinophagales</taxon>
        <taxon>Chitinophagaceae</taxon>
        <taxon>Taibaiella</taxon>
    </lineage>
</organism>
<comment type="caution">
    <text evidence="1">The sequence shown here is derived from an EMBL/GenBank/DDBJ whole genome shotgun (WGS) entry which is preliminary data.</text>
</comment>
<name>A0A2P8D2R6_9BACT</name>
<gene>
    <name evidence="1" type="ORF">B0I18_105101</name>
</gene>
<dbReference type="Proteomes" id="UP000240572">
    <property type="component" value="Unassembled WGS sequence"/>
</dbReference>
<dbReference type="AlphaFoldDB" id="A0A2P8D2R6"/>
<reference evidence="1 2" key="1">
    <citation type="submission" date="2018-03" db="EMBL/GenBank/DDBJ databases">
        <title>Genomic Encyclopedia of Type Strains, Phase III (KMG-III): the genomes of soil and plant-associated and newly described type strains.</title>
        <authorList>
            <person name="Whitman W."/>
        </authorList>
    </citation>
    <scope>NUCLEOTIDE SEQUENCE [LARGE SCALE GENOMIC DNA]</scope>
    <source>
        <strain evidence="1 2">CGMCC 1.12700</strain>
    </source>
</reference>
<sequence length="65" mass="7416">MKQINKKLVLKKHSLIRLNPDVMQAVRAGEEALAAPRETYLCAPPYNAPPYFYPNTRNECVVTNQ</sequence>
<accession>A0A2P8D2R6</accession>
<proteinExistence type="predicted"/>
<dbReference type="NCBIfam" id="NF038153">
    <property type="entry name" value="lant_leader_L1a"/>
    <property type="match status" value="1"/>
</dbReference>